<evidence type="ECO:0000256" key="1">
    <source>
        <dbReference type="SAM" id="MobiDB-lite"/>
    </source>
</evidence>
<comment type="caution">
    <text evidence="3">The sequence shown here is derived from an EMBL/GenBank/DDBJ whole genome shotgun (WGS) entry which is preliminary data.</text>
</comment>
<protein>
    <recommendedName>
        <fullName evidence="2">OCEL domain-containing protein</fullName>
    </recommendedName>
</protein>
<feature type="compositionally biased region" description="Low complexity" evidence="1">
    <location>
        <begin position="473"/>
        <end position="483"/>
    </location>
</feature>
<feature type="region of interest" description="Disordered" evidence="1">
    <location>
        <begin position="312"/>
        <end position="502"/>
    </location>
</feature>
<keyword evidence="4" id="KW-1185">Reference proteome</keyword>
<evidence type="ECO:0000259" key="2">
    <source>
        <dbReference type="PROSITE" id="PS51980"/>
    </source>
</evidence>
<feature type="compositionally biased region" description="Low complexity" evidence="1">
    <location>
        <begin position="114"/>
        <end position="143"/>
    </location>
</feature>
<dbReference type="EMBL" id="JALJOT010000017">
    <property type="protein sequence ID" value="KAK9901678.1"/>
    <property type="molecule type" value="Genomic_DNA"/>
</dbReference>
<feature type="domain" description="OCEL" evidence="2">
    <location>
        <begin position="533"/>
        <end position="639"/>
    </location>
</feature>
<feature type="compositionally biased region" description="Polar residues" evidence="1">
    <location>
        <begin position="322"/>
        <end position="335"/>
    </location>
</feature>
<accession>A0ABR2YBN6</accession>
<organism evidence="3 4">
    <name type="scientific">Coccomyxa subellipsoidea</name>
    <dbReference type="NCBI Taxonomy" id="248742"/>
    <lineage>
        <taxon>Eukaryota</taxon>
        <taxon>Viridiplantae</taxon>
        <taxon>Chlorophyta</taxon>
        <taxon>core chlorophytes</taxon>
        <taxon>Trebouxiophyceae</taxon>
        <taxon>Trebouxiophyceae incertae sedis</taxon>
        <taxon>Coccomyxaceae</taxon>
        <taxon>Coccomyxa</taxon>
    </lineage>
</organism>
<proteinExistence type="predicted"/>
<name>A0ABR2YBN6_9CHLO</name>
<dbReference type="Proteomes" id="UP001491310">
    <property type="component" value="Unassembled WGS sequence"/>
</dbReference>
<dbReference type="InterPro" id="IPR010844">
    <property type="entry name" value="Occludin_ELL"/>
</dbReference>
<gene>
    <name evidence="3" type="ORF">WJX75_008017</name>
</gene>
<feature type="compositionally biased region" description="Gly residues" evidence="1">
    <location>
        <begin position="457"/>
        <end position="467"/>
    </location>
</feature>
<reference evidence="3 4" key="1">
    <citation type="journal article" date="2024" name="Nat. Commun.">
        <title>Phylogenomics reveals the evolutionary origins of lichenization in chlorophyte algae.</title>
        <authorList>
            <person name="Puginier C."/>
            <person name="Libourel C."/>
            <person name="Otte J."/>
            <person name="Skaloud P."/>
            <person name="Haon M."/>
            <person name="Grisel S."/>
            <person name="Petersen M."/>
            <person name="Berrin J.G."/>
            <person name="Delaux P.M."/>
            <person name="Dal Grande F."/>
            <person name="Keller J."/>
        </authorList>
    </citation>
    <scope>NUCLEOTIDE SEQUENCE [LARGE SCALE GENOMIC DNA]</scope>
    <source>
        <strain evidence="3 4">SAG 216-7</strain>
    </source>
</reference>
<feature type="region of interest" description="Disordered" evidence="1">
    <location>
        <begin position="81"/>
        <end position="235"/>
    </location>
</feature>
<evidence type="ECO:0000313" key="3">
    <source>
        <dbReference type="EMBL" id="KAK9901678.1"/>
    </source>
</evidence>
<sequence>MRLEEGAGAIVVGDQEFPFKSSDESCCDLLRLPADSDDLPAEEVAQIRQKLHIQRTLDDEERRRARERRLMAEEQQHVRTMQRLEKLPVPGRGPQKVKKALQVAHQTATPLKRPAGPQPKSAAAPKPPNAIYSRPSTPPVSRGPTPPPPGAMGGPGNRGITPPLPSSAGRQNGNPDAGMVRSGTPPVGAMGSKPPKSKSNALLSKLGGKGSPMAGRLAPAKMQQSRLKDPPPPAAILGAKHSVAVCLLGLLSERDFKRPAQVEQALAEVAARVPGFKPPTGQALTDQLKRVAVYKSPGIYVVLPQHEAQARELKQRAAAQAAGNSPDLQTPSRSSSPEEARIAASSHQQPQQKKGGSQHQGKAAPAKKAAKERQRPLPAPETGKQLPAKPQQQERKSASEVPRSRIGPPKQLPAPGPVKAVKRSRTVLEESDDDSGDDWMPAAAAARLRGSSEEAGSGSGVGRGLAGGSNTTSSMPPRSSPSSEEAVNEAVPPQQKKQRLEMTPPVVTELPRAPSALASSNCADDSWFAVYETRQPIQHPPVADSHQYKAYCEEYSAKFDVYHKLHQEMSTVTRYVKALKEGAQSAVTEAGRQEYGAQAERLYSRTETLMQRWTSAFKVLHAELEDLFSKLNEYRDAALRGSMNLQANMSVGHALAV</sequence>
<dbReference type="PROSITE" id="PS51980">
    <property type="entry name" value="OCEL"/>
    <property type="match status" value="1"/>
</dbReference>
<feature type="compositionally biased region" description="Low complexity" evidence="1">
    <location>
        <begin position="345"/>
        <end position="367"/>
    </location>
</feature>
<dbReference type="Pfam" id="PF07303">
    <property type="entry name" value="Occludin_ELL"/>
    <property type="match status" value="1"/>
</dbReference>
<dbReference type="PANTHER" id="PTHR38372">
    <property type="entry name" value="DENTIN SIALOPHOSPHOPROTEIN-LIKE PROTEIN"/>
    <property type="match status" value="1"/>
</dbReference>
<dbReference type="PANTHER" id="PTHR38372:SF2">
    <property type="entry name" value="DENTIN SIALOPHOSPHOPROTEIN-LIKE PROTEIN"/>
    <property type="match status" value="1"/>
</dbReference>
<evidence type="ECO:0000313" key="4">
    <source>
        <dbReference type="Proteomes" id="UP001491310"/>
    </source>
</evidence>